<dbReference type="Pfam" id="PF00579">
    <property type="entry name" value="tRNA-synt_1b"/>
    <property type="match status" value="1"/>
</dbReference>
<dbReference type="EC" id="6.1.1.2" evidence="9"/>
<keyword evidence="2 9" id="KW-0963">Cytoplasm</keyword>
<comment type="catalytic activity">
    <reaction evidence="8 9">
        <text>tRNA(Trp) + L-tryptophan + ATP = L-tryptophyl-tRNA(Trp) + AMP + diphosphate + H(+)</text>
        <dbReference type="Rhea" id="RHEA:24080"/>
        <dbReference type="Rhea" id="RHEA-COMP:9671"/>
        <dbReference type="Rhea" id="RHEA-COMP:9705"/>
        <dbReference type="ChEBI" id="CHEBI:15378"/>
        <dbReference type="ChEBI" id="CHEBI:30616"/>
        <dbReference type="ChEBI" id="CHEBI:33019"/>
        <dbReference type="ChEBI" id="CHEBI:57912"/>
        <dbReference type="ChEBI" id="CHEBI:78442"/>
        <dbReference type="ChEBI" id="CHEBI:78535"/>
        <dbReference type="ChEBI" id="CHEBI:456215"/>
        <dbReference type="EC" id="6.1.1.2"/>
    </reaction>
</comment>
<dbReference type="InterPro" id="IPR001412">
    <property type="entry name" value="aa-tRNA-synth_I_CS"/>
</dbReference>
<dbReference type="AlphaFoldDB" id="J3TXW7"/>
<evidence type="ECO:0000256" key="9">
    <source>
        <dbReference type="HAMAP-Rule" id="MF_00140"/>
    </source>
</evidence>
<dbReference type="Proteomes" id="UP000003936">
    <property type="component" value="Chromosome"/>
</dbReference>
<dbReference type="InterPro" id="IPR050203">
    <property type="entry name" value="Trp-tRNA_synthetase"/>
</dbReference>
<evidence type="ECO:0000256" key="4">
    <source>
        <dbReference type="ARBA" id="ARBA00022741"/>
    </source>
</evidence>
<dbReference type="PANTHER" id="PTHR43766">
    <property type="entry name" value="TRYPTOPHAN--TRNA LIGASE, MITOCHONDRIAL"/>
    <property type="match status" value="1"/>
</dbReference>
<sequence>MNKPIVFSGTQPSGELTIGNYMGALRQWVKMQDDYECIYCIVDLHAITIRQNAHQLRKATLDVLAMYLACGIDPTRSTVFIQSHVPEHSQLSWLLNCYTSFGELSRMTQFKEKAVSYAENINAGLFDYPVLMVADILLYQTNQVPIGADQKQHVELSRNLAKRFNALYGNIFTIPEPCIPTSGSRVMSLLDPTKKMSKTDDNRNNVISLLDDPRSVAKKLKRAVTDSDEPPVVRYDLMTKPGVSNLLDILSGVTNTPVVELEKAFSGKMYSHLKNTVADAVSAMLISLQNRYYLLREDETYLNQVLCNGAEQSRARASITLAKAYEAVGFVASPLANHPLNPHYPILVTK</sequence>
<dbReference type="EMBL" id="CP003546">
    <property type="protein sequence ID" value="AFP85140.1"/>
    <property type="molecule type" value="Genomic_DNA"/>
</dbReference>
<evidence type="ECO:0000313" key="12">
    <source>
        <dbReference type="Proteomes" id="UP000003936"/>
    </source>
</evidence>
<keyword evidence="7 9" id="KW-0030">Aminoacyl-tRNA synthetase</keyword>
<dbReference type="PRINTS" id="PR01039">
    <property type="entry name" value="TRNASYNTHTRP"/>
</dbReference>
<evidence type="ECO:0000256" key="10">
    <source>
        <dbReference type="RuleBase" id="RU363036"/>
    </source>
</evidence>
<dbReference type="FunFam" id="3.40.50.620:FF:000024">
    <property type="entry name" value="Tryptophan--tRNA ligase"/>
    <property type="match status" value="1"/>
</dbReference>
<evidence type="ECO:0000256" key="1">
    <source>
        <dbReference type="ARBA" id="ARBA00005594"/>
    </source>
</evidence>
<dbReference type="PROSITE" id="PS00178">
    <property type="entry name" value="AA_TRNA_LIGASE_I"/>
    <property type="match status" value="1"/>
</dbReference>
<evidence type="ECO:0000256" key="5">
    <source>
        <dbReference type="ARBA" id="ARBA00022840"/>
    </source>
</evidence>
<dbReference type="RefSeq" id="WP_014888437.1">
    <property type="nucleotide sequence ID" value="NC_018419.1"/>
</dbReference>
<proteinExistence type="inferred from homology"/>
<dbReference type="Gene3D" id="1.10.240.10">
    <property type="entry name" value="Tyrosyl-Transfer RNA Synthetase"/>
    <property type="match status" value="1"/>
</dbReference>
<accession>J3TXW7</accession>
<comment type="subcellular location">
    <subcellularLocation>
        <location evidence="9">Cytoplasm</location>
    </subcellularLocation>
</comment>
<dbReference type="STRING" id="1199245.A359_07710"/>
<name>J3TXW7_9ENTR</name>
<comment type="caution">
    <text evidence="9">Lacks conserved residue(s) required for the propagation of feature annotation.</text>
</comment>
<evidence type="ECO:0000256" key="2">
    <source>
        <dbReference type="ARBA" id="ARBA00022490"/>
    </source>
</evidence>
<dbReference type="GO" id="GO:0005829">
    <property type="term" value="C:cytosol"/>
    <property type="evidence" value="ECO:0007669"/>
    <property type="project" value="TreeGrafter"/>
</dbReference>
<feature type="binding site" evidence="9">
    <location>
        <begin position="147"/>
        <end position="149"/>
    </location>
    <ligand>
        <name>ATP</name>
        <dbReference type="ChEBI" id="CHEBI:30616"/>
    </ligand>
</feature>
<dbReference type="InterPro" id="IPR014729">
    <property type="entry name" value="Rossmann-like_a/b/a_fold"/>
</dbReference>
<feature type="binding site" evidence="9">
    <location>
        <begin position="11"/>
        <end position="13"/>
    </location>
    <ligand>
        <name>ATP</name>
        <dbReference type="ChEBI" id="CHEBI:30616"/>
    </ligand>
</feature>
<dbReference type="KEGG" id="sect:A359_07710"/>
<dbReference type="GO" id="GO:0005524">
    <property type="term" value="F:ATP binding"/>
    <property type="evidence" value="ECO:0007669"/>
    <property type="project" value="UniProtKB-UniRule"/>
</dbReference>
<keyword evidence="12" id="KW-1185">Reference proteome</keyword>
<protein>
    <recommendedName>
        <fullName evidence="9">Tryptophan--tRNA ligase</fullName>
        <ecNumber evidence="9">6.1.1.2</ecNumber>
    </recommendedName>
    <alternativeName>
        <fullName evidence="9">Tryptophanyl-tRNA synthetase</fullName>
        <shortName evidence="9">TrpRS</shortName>
    </alternativeName>
</protein>
<dbReference type="Gene3D" id="3.40.50.620">
    <property type="entry name" value="HUPs"/>
    <property type="match status" value="1"/>
</dbReference>
<dbReference type="HAMAP" id="MF_00140_B">
    <property type="entry name" value="Trp_tRNA_synth_B"/>
    <property type="match status" value="1"/>
</dbReference>
<feature type="binding site" evidence="9">
    <location>
        <begin position="19"/>
        <end position="20"/>
    </location>
    <ligand>
        <name>ATP</name>
        <dbReference type="ChEBI" id="CHEBI:30616"/>
    </ligand>
</feature>
<evidence type="ECO:0000256" key="3">
    <source>
        <dbReference type="ARBA" id="ARBA00022598"/>
    </source>
</evidence>
<keyword evidence="5 9" id="KW-0067">ATP-binding</keyword>
<feature type="binding site" evidence="9">
    <location>
        <position position="135"/>
    </location>
    <ligand>
        <name>L-tryptophan</name>
        <dbReference type="ChEBI" id="CHEBI:57912"/>
    </ligand>
</feature>
<keyword evidence="6 9" id="KW-0648">Protein biosynthesis</keyword>
<reference evidence="11 12" key="1">
    <citation type="journal article" date="2012" name="Mol. Biol. Evol.">
        <title>Genome reduction and co-evolution between the primary and secondary bacterial symbionts of psyllids.</title>
        <authorList>
            <person name="Sloan D.B."/>
            <person name="Moran N.A."/>
        </authorList>
    </citation>
    <scope>NUCLEOTIDE SEQUENCE [LARGE SCALE GENOMIC DNA]</scope>
    <source>
        <strain evidence="11">Ceuc_S</strain>
    </source>
</reference>
<dbReference type="SUPFAM" id="SSF52374">
    <property type="entry name" value="Nucleotidylyl transferase"/>
    <property type="match status" value="1"/>
</dbReference>
<dbReference type="PANTHER" id="PTHR43766:SF1">
    <property type="entry name" value="TRYPTOPHAN--TRNA LIGASE, MITOCHONDRIAL"/>
    <property type="match status" value="1"/>
</dbReference>
<dbReference type="InterPro" id="IPR024109">
    <property type="entry name" value="Trp-tRNA-ligase_bac-type"/>
</dbReference>
<dbReference type="GO" id="GO:0006436">
    <property type="term" value="P:tryptophanyl-tRNA aminoacylation"/>
    <property type="evidence" value="ECO:0007669"/>
    <property type="project" value="UniProtKB-UniRule"/>
</dbReference>
<feature type="binding site" evidence="9">
    <location>
        <position position="186"/>
    </location>
    <ligand>
        <name>ATP</name>
        <dbReference type="ChEBI" id="CHEBI:30616"/>
    </ligand>
</feature>
<evidence type="ECO:0000256" key="8">
    <source>
        <dbReference type="ARBA" id="ARBA00049929"/>
    </source>
</evidence>
<keyword evidence="3 9" id="KW-0436">Ligase</keyword>
<evidence type="ECO:0000256" key="6">
    <source>
        <dbReference type="ARBA" id="ARBA00022917"/>
    </source>
</evidence>
<feature type="short sequence motif" description="'HIGH' region" evidence="9">
    <location>
        <begin position="12"/>
        <end position="20"/>
    </location>
</feature>
<organism evidence="11 12">
    <name type="scientific">secondary endosymbiont of Ctenarytaina eucalypti</name>
    <dbReference type="NCBI Taxonomy" id="1199245"/>
    <lineage>
        <taxon>Bacteria</taxon>
        <taxon>Pseudomonadati</taxon>
        <taxon>Pseudomonadota</taxon>
        <taxon>Gammaproteobacteria</taxon>
        <taxon>Enterobacterales</taxon>
        <taxon>Enterobacteriaceae</taxon>
        <taxon>aphid secondary symbionts</taxon>
    </lineage>
</organism>
<comment type="similarity">
    <text evidence="1 9 10">Belongs to the class-I aminoacyl-tRNA synthetase family.</text>
</comment>
<dbReference type="GO" id="GO:0004830">
    <property type="term" value="F:tryptophan-tRNA ligase activity"/>
    <property type="evidence" value="ECO:0007669"/>
    <property type="project" value="UniProtKB-UniRule"/>
</dbReference>
<dbReference type="InterPro" id="IPR002306">
    <property type="entry name" value="Trp-tRNA-ligase"/>
</dbReference>
<dbReference type="CDD" id="cd00806">
    <property type="entry name" value="TrpRS_core"/>
    <property type="match status" value="1"/>
</dbReference>
<dbReference type="PATRIC" id="fig|1199245.3.peg.892"/>
<dbReference type="InterPro" id="IPR002305">
    <property type="entry name" value="aa-tRNA-synth_Ic"/>
</dbReference>
<evidence type="ECO:0000256" key="7">
    <source>
        <dbReference type="ARBA" id="ARBA00023146"/>
    </source>
</evidence>
<comment type="function">
    <text evidence="9">Catalyzes the attachment of tryptophan to tRNA(Trp).</text>
</comment>
<comment type="subunit">
    <text evidence="9">Homodimer.</text>
</comment>
<evidence type="ECO:0000313" key="11">
    <source>
        <dbReference type="EMBL" id="AFP85140.1"/>
    </source>
</evidence>
<dbReference type="HOGENOM" id="CLU_029244_1_2_6"/>
<dbReference type="FunFam" id="1.10.240.10:FF:000002">
    <property type="entry name" value="Tryptophan--tRNA ligase"/>
    <property type="match status" value="1"/>
</dbReference>
<dbReference type="OrthoDB" id="9801042at2"/>
<gene>
    <name evidence="9" type="primary">trpS</name>
    <name evidence="11" type="ORF">A359_07710</name>
</gene>
<keyword evidence="4 9" id="KW-0547">Nucleotide-binding</keyword>
<dbReference type="NCBIfam" id="TIGR00233">
    <property type="entry name" value="trpS"/>
    <property type="match status" value="1"/>
</dbReference>